<evidence type="ECO:0000313" key="2">
    <source>
        <dbReference type="Proteomes" id="UP001176941"/>
    </source>
</evidence>
<accession>A0ABN8YGB0</accession>
<evidence type="ECO:0000313" key="1">
    <source>
        <dbReference type="EMBL" id="CAI9160543.1"/>
    </source>
</evidence>
<sequence>MGEDSAGSSLLRKGPPGLASLLLGYLSVFAHLLPSPHVGVGQKGEKGQRWADVSGFQVEAGARQVFAEEAALLRVCARAAGSRGLHWAASDRDPGVGRRVPCLPVGTIVSLWDRPRGQVVAERAKSIWPGMGVGMIWPPGLYSGGGQGP</sequence>
<proteinExistence type="predicted"/>
<organism evidence="1 2">
    <name type="scientific">Rangifer tarandus platyrhynchus</name>
    <name type="common">Svalbard reindeer</name>
    <dbReference type="NCBI Taxonomy" id="3082113"/>
    <lineage>
        <taxon>Eukaryota</taxon>
        <taxon>Metazoa</taxon>
        <taxon>Chordata</taxon>
        <taxon>Craniata</taxon>
        <taxon>Vertebrata</taxon>
        <taxon>Euteleostomi</taxon>
        <taxon>Mammalia</taxon>
        <taxon>Eutheria</taxon>
        <taxon>Laurasiatheria</taxon>
        <taxon>Artiodactyla</taxon>
        <taxon>Ruminantia</taxon>
        <taxon>Pecora</taxon>
        <taxon>Cervidae</taxon>
        <taxon>Odocoileinae</taxon>
        <taxon>Rangifer</taxon>
    </lineage>
</organism>
<gene>
    <name evidence="1" type="ORF">MRATA1EN1_LOCUS9505</name>
</gene>
<dbReference type="EMBL" id="OX459938">
    <property type="protein sequence ID" value="CAI9160543.1"/>
    <property type="molecule type" value="Genomic_DNA"/>
</dbReference>
<dbReference type="Proteomes" id="UP001176941">
    <property type="component" value="Chromosome 2"/>
</dbReference>
<protein>
    <submittedName>
        <fullName evidence="1">Uncharacterized protein</fullName>
    </submittedName>
</protein>
<name>A0ABN8YGB0_RANTA</name>
<keyword evidence="2" id="KW-1185">Reference proteome</keyword>
<reference evidence="1" key="1">
    <citation type="submission" date="2023-04" db="EMBL/GenBank/DDBJ databases">
        <authorList>
            <consortium name="ELIXIR-Norway"/>
        </authorList>
    </citation>
    <scope>NUCLEOTIDE SEQUENCE [LARGE SCALE GENOMIC DNA]</scope>
</reference>